<organism evidence="11 12">
    <name type="scientific">Tetracentron sinense</name>
    <name type="common">Spur-leaf</name>
    <dbReference type="NCBI Taxonomy" id="13715"/>
    <lineage>
        <taxon>Eukaryota</taxon>
        <taxon>Viridiplantae</taxon>
        <taxon>Streptophyta</taxon>
        <taxon>Embryophyta</taxon>
        <taxon>Tracheophyta</taxon>
        <taxon>Spermatophyta</taxon>
        <taxon>Magnoliopsida</taxon>
        <taxon>Trochodendrales</taxon>
        <taxon>Trochodendraceae</taxon>
        <taxon>Tetracentron</taxon>
    </lineage>
</organism>
<dbReference type="InterPro" id="IPR048995">
    <property type="entry name" value="STL11/RBM22-like_N"/>
</dbReference>
<dbReference type="GO" id="GO:0071007">
    <property type="term" value="C:U2-type catalytic step 2 spliceosome"/>
    <property type="evidence" value="ECO:0007669"/>
    <property type="project" value="TreeGrafter"/>
</dbReference>
<dbReference type="InterPro" id="IPR038765">
    <property type="entry name" value="Papain-like_cys_pep_sf"/>
</dbReference>
<dbReference type="InterPro" id="IPR036855">
    <property type="entry name" value="Znf_CCCH_sf"/>
</dbReference>
<evidence type="ECO:0000256" key="1">
    <source>
        <dbReference type="ARBA" id="ARBA00005234"/>
    </source>
</evidence>
<dbReference type="Gene3D" id="4.10.1000.10">
    <property type="entry name" value="Zinc finger, CCCH-type"/>
    <property type="match status" value="1"/>
</dbReference>
<evidence type="ECO:0008006" key="13">
    <source>
        <dbReference type="Google" id="ProtNLM"/>
    </source>
</evidence>
<dbReference type="GO" id="GO:0017070">
    <property type="term" value="F:U6 snRNA binding"/>
    <property type="evidence" value="ECO:0007669"/>
    <property type="project" value="TreeGrafter"/>
</dbReference>
<dbReference type="PROSITE" id="PS50600">
    <property type="entry name" value="ULP_PROTEASE"/>
    <property type="match status" value="1"/>
</dbReference>
<dbReference type="InterPro" id="IPR032297">
    <property type="entry name" value="Torus"/>
</dbReference>
<feature type="domain" description="Ubiquitin-like protease family profile" evidence="10">
    <location>
        <begin position="229"/>
        <end position="423"/>
    </location>
</feature>
<dbReference type="GO" id="GO:0006508">
    <property type="term" value="P:proteolysis"/>
    <property type="evidence" value="ECO:0007669"/>
    <property type="project" value="UniProtKB-KW"/>
</dbReference>
<evidence type="ECO:0000313" key="12">
    <source>
        <dbReference type="Proteomes" id="UP000655225"/>
    </source>
</evidence>
<feature type="zinc finger region" description="C3H1-type" evidence="8">
    <location>
        <begin position="154"/>
        <end position="181"/>
    </location>
</feature>
<evidence type="ECO:0000256" key="8">
    <source>
        <dbReference type="PROSITE-ProRule" id="PRU00723"/>
    </source>
</evidence>
<keyword evidence="12" id="KW-1185">Reference proteome</keyword>
<keyword evidence="6 8" id="KW-0862">Zinc</keyword>
<keyword evidence="7" id="KW-0694">RNA-binding</keyword>
<dbReference type="SUPFAM" id="SSF54001">
    <property type="entry name" value="Cysteine proteinases"/>
    <property type="match status" value="1"/>
</dbReference>
<name>A0A834ZL78_TETSI</name>
<comment type="caution">
    <text evidence="11">The sequence shown here is derived from an EMBL/GenBank/DDBJ whole genome shotgun (WGS) entry which is preliminary data.</text>
</comment>
<evidence type="ECO:0000313" key="11">
    <source>
        <dbReference type="EMBL" id="KAF8407455.1"/>
    </source>
</evidence>
<keyword evidence="3 8" id="KW-0479">Metal-binding</keyword>
<dbReference type="GO" id="GO:0036002">
    <property type="term" value="F:pre-mRNA binding"/>
    <property type="evidence" value="ECO:0007669"/>
    <property type="project" value="TreeGrafter"/>
</dbReference>
<evidence type="ECO:0000256" key="4">
    <source>
        <dbReference type="ARBA" id="ARBA00022771"/>
    </source>
</evidence>
<reference evidence="11 12" key="1">
    <citation type="submission" date="2020-04" db="EMBL/GenBank/DDBJ databases">
        <title>Plant Genome Project.</title>
        <authorList>
            <person name="Zhang R.-G."/>
        </authorList>
    </citation>
    <scope>NUCLEOTIDE SEQUENCE [LARGE SCALE GENOMIC DNA]</scope>
    <source>
        <strain evidence="11">YNK0</strain>
        <tissue evidence="11">Leaf</tissue>
    </source>
</reference>
<dbReference type="SMART" id="SM00356">
    <property type="entry name" value="ZnF_C3H1"/>
    <property type="match status" value="1"/>
</dbReference>
<evidence type="ECO:0000256" key="7">
    <source>
        <dbReference type="ARBA" id="ARBA00022884"/>
    </source>
</evidence>
<dbReference type="GO" id="GO:0008270">
    <property type="term" value="F:zinc ion binding"/>
    <property type="evidence" value="ECO:0007669"/>
    <property type="project" value="UniProtKB-KW"/>
</dbReference>
<dbReference type="AlphaFoldDB" id="A0A834ZL78"/>
<evidence type="ECO:0000256" key="5">
    <source>
        <dbReference type="ARBA" id="ARBA00022801"/>
    </source>
</evidence>
<dbReference type="InterPro" id="IPR003653">
    <property type="entry name" value="Peptidase_C48_C"/>
</dbReference>
<dbReference type="SUPFAM" id="SSF90229">
    <property type="entry name" value="CCCH zinc finger"/>
    <property type="match status" value="1"/>
</dbReference>
<keyword evidence="2" id="KW-0645">Protease</keyword>
<gene>
    <name evidence="11" type="ORF">HHK36_006588</name>
</gene>
<proteinExistence type="inferred from homology"/>
<dbReference type="GO" id="GO:0071006">
    <property type="term" value="C:U2-type catalytic step 1 spliceosome"/>
    <property type="evidence" value="ECO:0007669"/>
    <property type="project" value="TreeGrafter"/>
</dbReference>
<accession>A0A834ZL78</accession>
<dbReference type="OrthoDB" id="10259600at2759"/>
<dbReference type="Pfam" id="PF16131">
    <property type="entry name" value="Torus"/>
    <property type="match status" value="1"/>
</dbReference>
<sequence length="469" mass="52857">MMHFNLVDAEECSDTPISCGSCLGGNPYVRMTKGVYGKECKICRRPYTVFRWKPSRNARYKSTQVCKTCSKLKNVCQVCILDLQYGLPVQVRDTMLSIHSSDSIPRSNPNREYLAEEHDRMARSSGVEYYDESYYGKTSPSILKFQRSAPYYQRNQPRVCSFYTRGECTRGAECPYRHEMPITGDLSQQNIQDRYHGVNDPVALKILNKAGESADLSPMEDEVLRYKGVVLRRSDLDILRNPCYVDDEIINFYFSYLSSFCCSQDILLIPPTVSCCLASDKDLSDHMEHLKLSRKKLVIFSVNNCDFSCGEEGGGTHWSLLVYYRDMNAFVHHDSMEGTNRWAAEKLYEAVKGSVGAAASVSSAPASKLLSKSRNNKNKKGAAAAAKLTVAPTSAPCFIEHQTPQQLNGYDCGLYVMAIAKVICEWYENKCKGKGDRWFSAIEDEVNSSVEVGMRTEILSLIQGMRNEN</sequence>
<dbReference type="Gene3D" id="3.40.395.10">
    <property type="entry name" value="Adenoviral Proteinase, Chain A"/>
    <property type="match status" value="1"/>
</dbReference>
<evidence type="ECO:0000259" key="9">
    <source>
        <dbReference type="PROSITE" id="PS50103"/>
    </source>
</evidence>
<evidence type="ECO:0000259" key="10">
    <source>
        <dbReference type="PROSITE" id="PS50600"/>
    </source>
</evidence>
<evidence type="ECO:0000256" key="6">
    <source>
        <dbReference type="ARBA" id="ARBA00022833"/>
    </source>
</evidence>
<dbReference type="Proteomes" id="UP000655225">
    <property type="component" value="Unassembled WGS sequence"/>
</dbReference>
<evidence type="ECO:0000256" key="2">
    <source>
        <dbReference type="ARBA" id="ARBA00022670"/>
    </source>
</evidence>
<keyword evidence="4 8" id="KW-0863">Zinc-finger</keyword>
<dbReference type="Pfam" id="PF02902">
    <property type="entry name" value="Peptidase_C48"/>
    <property type="match status" value="1"/>
</dbReference>
<feature type="domain" description="C3H1-type" evidence="9">
    <location>
        <begin position="154"/>
        <end position="181"/>
    </location>
</feature>
<dbReference type="InterPro" id="IPR000571">
    <property type="entry name" value="Znf_CCCH"/>
</dbReference>
<protein>
    <recommendedName>
        <fullName evidence="13">C3H1-type domain-containing protein</fullName>
    </recommendedName>
</protein>
<dbReference type="InterPro" id="IPR039171">
    <property type="entry name" value="Cwc2/Slt11"/>
</dbReference>
<comment type="similarity">
    <text evidence="1">Belongs to the peptidase C48 family.</text>
</comment>
<dbReference type="EMBL" id="JABCRI010000004">
    <property type="protein sequence ID" value="KAF8407455.1"/>
    <property type="molecule type" value="Genomic_DNA"/>
</dbReference>
<keyword evidence="5" id="KW-0378">Hydrolase</keyword>
<dbReference type="PANTHER" id="PTHR14089">
    <property type="entry name" value="PRE-MRNA-SPLICING FACTOR RBM22"/>
    <property type="match status" value="1"/>
</dbReference>
<dbReference type="PROSITE" id="PS50103">
    <property type="entry name" value="ZF_C3H1"/>
    <property type="match status" value="1"/>
</dbReference>
<dbReference type="GO" id="GO:0000974">
    <property type="term" value="C:Prp19 complex"/>
    <property type="evidence" value="ECO:0007669"/>
    <property type="project" value="TreeGrafter"/>
</dbReference>
<evidence type="ECO:0000256" key="3">
    <source>
        <dbReference type="ARBA" id="ARBA00022723"/>
    </source>
</evidence>
<dbReference type="GO" id="GO:0008234">
    <property type="term" value="F:cysteine-type peptidase activity"/>
    <property type="evidence" value="ECO:0007669"/>
    <property type="project" value="InterPro"/>
</dbReference>
<dbReference type="PANTHER" id="PTHR14089:SF6">
    <property type="entry name" value="PRE-MRNA-SPLICING FACTOR RBM22"/>
    <property type="match status" value="1"/>
</dbReference>
<dbReference type="Pfam" id="PF21369">
    <property type="entry name" value="STL11_N"/>
    <property type="match status" value="1"/>
</dbReference>